<evidence type="ECO:0000259" key="2">
    <source>
        <dbReference type="Pfam" id="PF18994"/>
    </source>
</evidence>
<dbReference type="Pfam" id="PF18994">
    <property type="entry name" value="Prophage_tailD1"/>
    <property type="match status" value="1"/>
</dbReference>
<dbReference type="Gene3D" id="3.55.50.40">
    <property type="match status" value="1"/>
</dbReference>
<evidence type="ECO:0000313" key="4">
    <source>
        <dbReference type="Proteomes" id="UP000254412"/>
    </source>
</evidence>
<protein>
    <submittedName>
        <fullName evidence="3">Prophage endopeptidase tail family protein</fullName>
    </submittedName>
</protein>
<feature type="domain" description="Tail spike" evidence="1">
    <location>
        <begin position="109"/>
        <end position="487"/>
    </location>
</feature>
<dbReference type="EMBL" id="UHDS01000001">
    <property type="protein sequence ID" value="SUM55397.1"/>
    <property type="molecule type" value="Genomic_DNA"/>
</dbReference>
<name>A0A380GP83_9STAP</name>
<organism evidence="3 4">
    <name type="scientific">Staphylococcus nepalensis</name>
    <dbReference type="NCBI Taxonomy" id="214473"/>
    <lineage>
        <taxon>Bacteria</taxon>
        <taxon>Bacillati</taxon>
        <taxon>Bacillota</taxon>
        <taxon>Bacilli</taxon>
        <taxon>Bacillales</taxon>
        <taxon>Staphylococcaceae</taxon>
        <taxon>Staphylococcus</taxon>
    </lineage>
</organism>
<sequence length="528" mass="60849">MDSLILTNRKQQFGEILTDLDYESFKYEYERNNDRSISFTIFKSTENADIFDTITNEMLLLWKDQYYVIKSTKPIYDGVVLKNEVEAKHIFMDFQHHYIDKDLENEELNTDEDEKNKPNYTVEEYIKYIFKGNKIGFKYKLVGTFNKRMPLDELGGKNGLEALVEGAELFGYIYFADNKTIYIYDEETFYERSDEPIIYKYNNDDAQVTINTVDLKTIIRGFGKKKTKTETNNYSPIKPKDLTYSGSFIKEGTWRTEKIGASYTKEFECKWGNERLEWTLKKMSKGGVLEVFIDNQSKGEFECYSKNAETEKIIIASGLSKGKHTFKAVFKKAKSGVDYKKSAPCMYVGTSKSTVLNLTAVLKGEDVYHTKATYKSPNYESFGHLEAATVYDDEALNYDDLMNTLVNELQDEPVVEIATNYLGSVEDKHYIQSGDIKENSLVRFIHKPMGYNMELKVVKITESHPIVSKPVEVEFSNASKDILKIQLQESMKIKNMNNFVISERARRTNQIVSTSNYSDSVGSVLIGE</sequence>
<dbReference type="AlphaFoldDB" id="A0A380GP83"/>
<dbReference type="Proteomes" id="UP000254412">
    <property type="component" value="Unassembled WGS sequence"/>
</dbReference>
<accession>A0A380GP83</accession>
<feature type="domain" description="Prophage endopeptidase tail N-terminal" evidence="2">
    <location>
        <begin position="4"/>
        <end position="89"/>
    </location>
</feature>
<dbReference type="Pfam" id="PF06605">
    <property type="entry name" value="Prophage_tail"/>
    <property type="match status" value="1"/>
</dbReference>
<proteinExistence type="predicted"/>
<gene>
    <name evidence="3" type="ORF">NCTC13834_01761</name>
</gene>
<reference evidence="3 4" key="1">
    <citation type="submission" date="2018-06" db="EMBL/GenBank/DDBJ databases">
        <authorList>
            <consortium name="Pathogen Informatics"/>
            <person name="Doyle S."/>
        </authorList>
    </citation>
    <scope>NUCLEOTIDE SEQUENCE [LARGE SCALE GENOMIC DNA]</scope>
    <source>
        <strain evidence="3 4">NCTC13834</strain>
    </source>
</reference>
<dbReference type="InterPro" id="IPR010572">
    <property type="entry name" value="Tail_dom"/>
</dbReference>
<evidence type="ECO:0000259" key="1">
    <source>
        <dbReference type="Pfam" id="PF06605"/>
    </source>
</evidence>
<dbReference type="RefSeq" id="WP_103372659.1">
    <property type="nucleotide sequence ID" value="NZ_BMCF01000004.1"/>
</dbReference>
<evidence type="ECO:0000313" key="3">
    <source>
        <dbReference type="EMBL" id="SUM55397.1"/>
    </source>
</evidence>
<dbReference type="Gene3D" id="6.20.110.10">
    <property type="match status" value="1"/>
</dbReference>
<dbReference type="InterPro" id="IPR044051">
    <property type="entry name" value="Prophage_tail_N"/>
</dbReference>
<dbReference type="Gene3D" id="2.60.120.260">
    <property type="entry name" value="Galactose-binding domain-like"/>
    <property type="match status" value="1"/>
</dbReference>